<keyword evidence="1" id="KW-1133">Transmembrane helix</keyword>
<accession>A0A0R1U5S5</accession>
<feature type="transmembrane region" description="Helical" evidence="1">
    <location>
        <begin position="39"/>
        <end position="57"/>
    </location>
</feature>
<evidence type="ECO:0000256" key="1">
    <source>
        <dbReference type="SAM" id="Phobius"/>
    </source>
</evidence>
<keyword evidence="1" id="KW-0812">Transmembrane</keyword>
<evidence type="ECO:0000313" key="3">
    <source>
        <dbReference type="Proteomes" id="UP000050816"/>
    </source>
</evidence>
<dbReference type="EMBL" id="AZFK01000077">
    <property type="protein sequence ID" value="KRL88398.1"/>
    <property type="molecule type" value="Genomic_DNA"/>
</dbReference>
<dbReference type="Proteomes" id="UP000050816">
    <property type="component" value="Unassembled WGS sequence"/>
</dbReference>
<name>A0A0R1U5S5_9LACO</name>
<evidence type="ECO:0000313" key="2">
    <source>
        <dbReference type="EMBL" id="KRL88398.1"/>
    </source>
</evidence>
<feature type="transmembrane region" description="Helical" evidence="1">
    <location>
        <begin position="12"/>
        <end position="33"/>
    </location>
</feature>
<reference evidence="2 3" key="1">
    <citation type="journal article" date="2015" name="Genome Announc.">
        <title>Expanding the biotechnology potential of lactobacilli through comparative genomics of 213 strains and associated genera.</title>
        <authorList>
            <person name="Sun Z."/>
            <person name="Harris H.M."/>
            <person name="McCann A."/>
            <person name="Guo C."/>
            <person name="Argimon S."/>
            <person name="Zhang W."/>
            <person name="Yang X."/>
            <person name="Jeffery I.B."/>
            <person name="Cooney J.C."/>
            <person name="Kagawa T.F."/>
            <person name="Liu W."/>
            <person name="Song Y."/>
            <person name="Salvetti E."/>
            <person name="Wrobel A."/>
            <person name="Rasinkangas P."/>
            <person name="Parkhill J."/>
            <person name="Rea M.C."/>
            <person name="O'Sullivan O."/>
            <person name="Ritari J."/>
            <person name="Douillard F.P."/>
            <person name="Paul Ross R."/>
            <person name="Yang R."/>
            <person name="Briner A.E."/>
            <person name="Felis G.E."/>
            <person name="de Vos W.M."/>
            <person name="Barrangou R."/>
            <person name="Klaenhammer T.R."/>
            <person name="Caufield P.W."/>
            <person name="Cui Y."/>
            <person name="Zhang H."/>
            <person name="O'Toole P.W."/>
        </authorList>
    </citation>
    <scope>NUCLEOTIDE SEQUENCE [LARGE SCALE GENOMIC DNA]</scope>
    <source>
        <strain evidence="2 3">DSM 15946</strain>
    </source>
</reference>
<organism evidence="2 3">
    <name type="scientific">Limosilactobacillus ingluviei DSM 15946</name>
    <dbReference type="NCBI Taxonomy" id="1423760"/>
    <lineage>
        <taxon>Bacteria</taxon>
        <taxon>Bacillati</taxon>
        <taxon>Bacillota</taxon>
        <taxon>Bacilli</taxon>
        <taxon>Lactobacillales</taxon>
        <taxon>Lactobacillaceae</taxon>
        <taxon>Limosilactobacillus</taxon>
    </lineage>
</organism>
<sequence>MIIQHLIAPRLKWRYGIAILPTFIVIFGIYAVASQRTSYLGLLGYLAIAIIFLLMAYTSRDDLRKKNQA</sequence>
<dbReference type="AlphaFoldDB" id="A0A0R1U5S5"/>
<gene>
    <name evidence="2" type="ORF">FC43_GL000340</name>
</gene>
<proteinExistence type="predicted"/>
<keyword evidence="1" id="KW-0472">Membrane</keyword>
<protein>
    <submittedName>
        <fullName evidence="2">Uncharacterized protein</fullName>
    </submittedName>
</protein>
<dbReference type="PATRIC" id="fig|1423760.3.peg.357"/>
<comment type="caution">
    <text evidence="2">The sequence shown here is derived from an EMBL/GenBank/DDBJ whole genome shotgun (WGS) entry which is preliminary data.</text>
</comment>